<dbReference type="EMBL" id="LR862131">
    <property type="protein sequence ID" value="CAD1836531.1"/>
    <property type="molecule type" value="Genomic_DNA"/>
</dbReference>
<proteinExistence type="predicted"/>
<gene>
    <name evidence="2" type="ORF">CB5_LOCUS19742</name>
</gene>
<protein>
    <submittedName>
        <fullName evidence="2">Uncharacterized protein</fullName>
    </submittedName>
</protein>
<feature type="region of interest" description="Disordered" evidence="1">
    <location>
        <begin position="46"/>
        <end position="76"/>
    </location>
</feature>
<evidence type="ECO:0000256" key="1">
    <source>
        <dbReference type="SAM" id="MobiDB-lite"/>
    </source>
</evidence>
<evidence type="ECO:0000313" key="2">
    <source>
        <dbReference type="EMBL" id="CAD1836531.1"/>
    </source>
</evidence>
<name>A0A6V7Q0G5_ANACO</name>
<dbReference type="AlphaFoldDB" id="A0A6V7Q0G5"/>
<sequence length="99" mass="10482">MSLETLIARIRVEEKARGQDALEAKENDASATKVSMCRRPCSWSGAHPLTMGGAGATRSSAKSAQSGKIAPNRANRTLLIQSEVSTVISTDHRSPCSPS</sequence>
<organism evidence="2">
    <name type="scientific">Ananas comosus var. bracteatus</name>
    <name type="common">red pineapple</name>
    <dbReference type="NCBI Taxonomy" id="296719"/>
    <lineage>
        <taxon>Eukaryota</taxon>
        <taxon>Viridiplantae</taxon>
        <taxon>Streptophyta</taxon>
        <taxon>Embryophyta</taxon>
        <taxon>Tracheophyta</taxon>
        <taxon>Spermatophyta</taxon>
        <taxon>Magnoliopsida</taxon>
        <taxon>Liliopsida</taxon>
        <taxon>Poales</taxon>
        <taxon>Bromeliaceae</taxon>
        <taxon>Bromelioideae</taxon>
        <taxon>Ananas</taxon>
    </lineage>
</organism>
<accession>A0A6V7Q0G5</accession>
<reference evidence="2" key="1">
    <citation type="submission" date="2020-07" db="EMBL/GenBank/DDBJ databases">
        <authorList>
            <person name="Lin J."/>
        </authorList>
    </citation>
    <scope>NUCLEOTIDE SEQUENCE</scope>
</reference>
<feature type="compositionally biased region" description="Polar residues" evidence="1">
    <location>
        <begin position="57"/>
        <end position="66"/>
    </location>
</feature>